<dbReference type="AlphaFoldDB" id="A0A554NFT7"/>
<dbReference type="GO" id="GO:0003677">
    <property type="term" value="F:DNA binding"/>
    <property type="evidence" value="ECO:0007669"/>
    <property type="project" value="InterPro"/>
</dbReference>
<proteinExistence type="predicted"/>
<reference evidence="2 3" key="1">
    <citation type="submission" date="2018-06" db="EMBL/GenBank/DDBJ databases">
        <title>Natronomonas sp. F16-60 a new haloarchaeon isolated from a solar saltern of Isla Cristina, Huelva, Spain.</title>
        <authorList>
            <person name="Duran-Viseras A."/>
            <person name="Sanchez-Porro C."/>
            <person name="Ventosa A."/>
        </authorList>
    </citation>
    <scope>NUCLEOTIDE SEQUENCE [LARGE SCALE GENOMIC DNA]</scope>
    <source>
        <strain evidence="2 3">F16-60</strain>
    </source>
</reference>
<protein>
    <submittedName>
        <fullName evidence="2">AbrB family transcriptional regulator</fullName>
    </submittedName>
</protein>
<gene>
    <name evidence="2" type="ORF">DP107_03480</name>
</gene>
<dbReference type="InterPro" id="IPR037914">
    <property type="entry name" value="SpoVT-AbrB_sf"/>
</dbReference>
<dbReference type="InParanoid" id="A0A554NFT7"/>
<dbReference type="OrthoDB" id="67352at2157"/>
<keyword evidence="3" id="KW-1185">Reference proteome</keyword>
<dbReference type="InterPro" id="IPR007159">
    <property type="entry name" value="SpoVT-AbrB_dom"/>
</dbReference>
<sequence length="82" mass="8957">MSDRMEEETTVNDSYSVTVPAAIRRIAGIEPGDKLRWSVDEAGSLSVEAVEQRYGAFSELEPVDTGEETHVAADHDLIPGDH</sequence>
<dbReference type="Proteomes" id="UP000319894">
    <property type="component" value="Unassembled WGS sequence"/>
</dbReference>
<dbReference type="SMART" id="SM00966">
    <property type="entry name" value="SpoVT_AbrB"/>
    <property type="match status" value="1"/>
</dbReference>
<evidence type="ECO:0000259" key="1">
    <source>
        <dbReference type="SMART" id="SM00966"/>
    </source>
</evidence>
<evidence type="ECO:0000313" key="2">
    <source>
        <dbReference type="EMBL" id="TSD16228.1"/>
    </source>
</evidence>
<comment type="caution">
    <text evidence="2">The sequence shown here is derived from an EMBL/GenBank/DDBJ whole genome shotgun (WGS) entry which is preliminary data.</text>
</comment>
<accession>A0A554NFT7</accession>
<dbReference type="EMBL" id="QMDX01000001">
    <property type="protein sequence ID" value="TSD16228.1"/>
    <property type="molecule type" value="Genomic_DNA"/>
</dbReference>
<name>A0A554NFT7_9EURY</name>
<organism evidence="2 3">
    <name type="scientific">Haloglomus irregulare</name>
    <dbReference type="NCBI Taxonomy" id="2234134"/>
    <lineage>
        <taxon>Archaea</taxon>
        <taxon>Methanobacteriati</taxon>
        <taxon>Methanobacteriota</taxon>
        <taxon>Stenosarchaea group</taxon>
        <taxon>Halobacteria</taxon>
        <taxon>Halobacteriales</taxon>
        <taxon>Natronomonadaceae</taxon>
        <taxon>Haloglomus</taxon>
    </lineage>
</organism>
<dbReference type="Gene3D" id="2.10.260.10">
    <property type="match status" value="1"/>
</dbReference>
<dbReference type="SUPFAM" id="SSF89447">
    <property type="entry name" value="AbrB/MazE/MraZ-like"/>
    <property type="match status" value="1"/>
</dbReference>
<dbReference type="Pfam" id="PF04014">
    <property type="entry name" value="MazE_antitoxin"/>
    <property type="match status" value="1"/>
</dbReference>
<feature type="domain" description="SpoVT-AbrB" evidence="1">
    <location>
        <begin position="9"/>
        <end position="55"/>
    </location>
</feature>
<evidence type="ECO:0000313" key="3">
    <source>
        <dbReference type="Proteomes" id="UP000319894"/>
    </source>
</evidence>
<dbReference type="RefSeq" id="WP_144260731.1">
    <property type="nucleotide sequence ID" value="NZ_QMDX01000001.1"/>
</dbReference>